<name>S9P5L0_CYSF2</name>
<protein>
    <submittedName>
        <fullName evidence="1">Uncharacterized protein</fullName>
    </submittedName>
</protein>
<organism evidence="1 2">
    <name type="scientific">Cystobacter fuscus (strain ATCC 25194 / DSM 2262 / NBRC 100088 / M29)</name>
    <dbReference type="NCBI Taxonomy" id="1242864"/>
    <lineage>
        <taxon>Bacteria</taxon>
        <taxon>Pseudomonadati</taxon>
        <taxon>Myxococcota</taxon>
        <taxon>Myxococcia</taxon>
        <taxon>Myxococcales</taxon>
        <taxon>Cystobacterineae</taxon>
        <taxon>Archangiaceae</taxon>
        <taxon>Cystobacter</taxon>
    </lineage>
</organism>
<sequence>MAALEGKRFMPGGRFGVRFEGMKRFLGAMTILAAVGLAQAQQTQKAPPAAAQPAAQAAGAEAGGLSWTAPKEWEALPARPMRAATYRIAPAKGDTEPAELAVFYFGQGQGGAVDANVKRWVGQFQKADGTALTDKDVRTKKETLNGLAVTTVDVKGTYTGGGPMMGPSSPKPGSRLLGIIVEGPEGPLFFKLTGAERTVAGAEKGFRKLVESVKKK</sequence>
<accession>S9P5L0</accession>
<dbReference type="Proteomes" id="UP000011682">
    <property type="component" value="Unassembled WGS sequence"/>
</dbReference>
<gene>
    <name evidence="1" type="ORF">D187_002479</name>
</gene>
<reference evidence="1" key="1">
    <citation type="submission" date="2013-05" db="EMBL/GenBank/DDBJ databases">
        <title>Genome assembly of Cystobacter fuscus DSM 2262.</title>
        <authorList>
            <person name="Sharma G."/>
            <person name="Khatri I."/>
            <person name="Kaur C."/>
            <person name="Mayilraj S."/>
            <person name="Subramanian S."/>
        </authorList>
    </citation>
    <scope>NUCLEOTIDE SEQUENCE [LARGE SCALE GENOMIC DNA]</scope>
    <source>
        <strain evidence="1">DSM 2262</strain>
    </source>
</reference>
<dbReference type="AlphaFoldDB" id="S9P5L0"/>
<evidence type="ECO:0000313" key="1">
    <source>
        <dbReference type="EMBL" id="EPX59735.1"/>
    </source>
</evidence>
<dbReference type="eggNOG" id="COG3386">
    <property type="taxonomic scope" value="Bacteria"/>
</dbReference>
<dbReference type="EMBL" id="ANAH02000015">
    <property type="protein sequence ID" value="EPX59735.1"/>
    <property type="molecule type" value="Genomic_DNA"/>
</dbReference>
<proteinExistence type="predicted"/>
<keyword evidence="2" id="KW-1185">Reference proteome</keyword>
<comment type="caution">
    <text evidence="1">The sequence shown here is derived from an EMBL/GenBank/DDBJ whole genome shotgun (WGS) entry which is preliminary data.</text>
</comment>
<evidence type="ECO:0000313" key="2">
    <source>
        <dbReference type="Proteomes" id="UP000011682"/>
    </source>
</evidence>